<feature type="compositionally biased region" description="Basic and acidic residues" evidence="1">
    <location>
        <begin position="8"/>
        <end position="33"/>
    </location>
</feature>
<evidence type="ECO:0000256" key="1">
    <source>
        <dbReference type="SAM" id="MobiDB-lite"/>
    </source>
</evidence>
<reference evidence="2 3" key="1">
    <citation type="journal article" date="2012" name="Genome Biol.">
        <title>Genome and low-iron response of an oceanic diatom adapted to chronic iron limitation.</title>
        <authorList>
            <person name="Lommer M."/>
            <person name="Specht M."/>
            <person name="Roy A.S."/>
            <person name="Kraemer L."/>
            <person name="Andreson R."/>
            <person name="Gutowska M.A."/>
            <person name="Wolf J."/>
            <person name="Bergner S.V."/>
            <person name="Schilhabel M.B."/>
            <person name="Klostermeier U.C."/>
            <person name="Beiko R.G."/>
            <person name="Rosenstiel P."/>
            <person name="Hippler M."/>
            <person name="Laroche J."/>
        </authorList>
    </citation>
    <scope>NUCLEOTIDE SEQUENCE [LARGE SCALE GENOMIC DNA]</scope>
    <source>
        <strain evidence="2 3">CCMP1005</strain>
    </source>
</reference>
<dbReference type="AlphaFoldDB" id="K0SA80"/>
<evidence type="ECO:0000313" key="3">
    <source>
        <dbReference type="Proteomes" id="UP000266841"/>
    </source>
</evidence>
<comment type="caution">
    <text evidence="2">The sequence shown here is derived from an EMBL/GenBank/DDBJ whole genome shotgun (WGS) entry which is preliminary data.</text>
</comment>
<protein>
    <submittedName>
        <fullName evidence="2">Uncharacterized protein</fullName>
    </submittedName>
</protein>
<dbReference type="Proteomes" id="UP000266841">
    <property type="component" value="Unassembled WGS sequence"/>
</dbReference>
<organism evidence="2 3">
    <name type="scientific">Thalassiosira oceanica</name>
    <name type="common">Marine diatom</name>
    <dbReference type="NCBI Taxonomy" id="159749"/>
    <lineage>
        <taxon>Eukaryota</taxon>
        <taxon>Sar</taxon>
        <taxon>Stramenopiles</taxon>
        <taxon>Ochrophyta</taxon>
        <taxon>Bacillariophyta</taxon>
        <taxon>Coscinodiscophyceae</taxon>
        <taxon>Thalassiosirophycidae</taxon>
        <taxon>Thalassiosirales</taxon>
        <taxon>Thalassiosiraceae</taxon>
        <taxon>Thalassiosira</taxon>
    </lineage>
</organism>
<keyword evidence="3" id="KW-1185">Reference proteome</keyword>
<gene>
    <name evidence="2" type="ORF">THAOC_17572</name>
</gene>
<proteinExistence type="predicted"/>
<evidence type="ECO:0000313" key="2">
    <source>
        <dbReference type="EMBL" id="EJK61859.1"/>
    </source>
</evidence>
<name>K0SA80_THAOC</name>
<feature type="region of interest" description="Disordered" evidence="1">
    <location>
        <begin position="1"/>
        <end position="35"/>
    </location>
</feature>
<dbReference type="EMBL" id="AGNL01019393">
    <property type="protein sequence ID" value="EJK61859.1"/>
    <property type="molecule type" value="Genomic_DNA"/>
</dbReference>
<feature type="non-terminal residue" evidence="2">
    <location>
        <position position="1"/>
    </location>
</feature>
<sequence length="55" mass="5985">ARGGTSPDDSRTARVRAGGDRQREDRASQRDAPEGVLVLRTNLEVIDHGNDRVEG</sequence>
<accession>K0SA80</accession>